<dbReference type="RefSeq" id="WP_128091975.1">
    <property type="nucleotide sequence ID" value="NZ_UARG01000017.1"/>
</dbReference>
<evidence type="ECO:0000313" key="2">
    <source>
        <dbReference type="Proteomes" id="UP000249891"/>
    </source>
</evidence>
<evidence type="ECO:0000313" key="1">
    <source>
        <dbReference type="EMBL" id="SQA79073.1"/>
    </source>
</evidence>
<dbReference type="AlphaFoldDB" id="A0A2X2RR95"/>
<evidence type="ECO:0008006" key="3">
    <source>
        <dbReference type="Google" id="ProtNLM"/>
    </source>
</evidence>
<gene>
    <name evidence="1" type="ORF">NCTC11546_02327</name>
</gene>
<accession>A0A2X2RR95</accession>
<dbReference type="EMBL" id="UARG01000017">
    <property type="protein sequence ID" value="SQA79073.1"/>
    <property type="molecule type" value="Genomic_DNA"/>
</dbReference>
<proteinExistence type="predicted"/>
<name>A0A2X2RR95_CAPOC</name>
<protein>
    <recommendedName>
        <fullName evidence="3">Cell-division protein</fullName>
    </recommendedName>
</protein>
<organism evidence="1 2">
    <name type="scientific">Capnocytophaga ochracea</name>
    <dbReference type="NCBI Taxonomy" id="1018"/>
    <lineage>
        <taxon>Bacteria</taxon>
        <taxon>Pseudomonadati</taxon>
        <taxon>Bacteroidota</taxon>
        <taxon>Flavobacteriia</taxon>
        <taxon>Flavobacteriales</taxon>
        <taxon>Flavobacteriaceae</taxon>
        <taxon>Capnocytophaga</taxon>
    </lineage>
</organism>
<reference evidence="1 2" key="1">
    <citation type="submission" date="2018-06" db="EMBL/GenBank/DDBJ databases">
        <authorList>
            <consortium name="Pathogen Informatics"/>
            <person name="Doyle S."/>
        </authorList>
    </citation>
    <scope>NUCLEOTIDE SEQUENCE [LARGE SCALE GENOMIC DNA]</scope>
    <source>
        <strain evidence="1 2">NCTC11546</strain>
    </source>
</reference>
<dbReference type="Proteomes" id="UP000249891">
    <property type="component" value="Unassembled WGS sequence"/>
</dbReference>
<sequence>MKTTAQQLIENELQKTVQQIKEHFLSEKEKQELVDYKKELEQLLFLKNLSDTYHLERKNIEKLIVLPAPSTNFANFRIVDDTEIEERKYWQELQIEGEKLFLNQGDILIKKR</sequence>